<evidence type="ECO:0000313" key="3">
    <source>
        <dbReference type="Proteomes" id="UP001619887"/>
    </source>
</evidence>
<reference evidence="2 3" key="2">
    <citation type="journal article" date="2024" name="G3 (Bethesda)">
        <title>The genome of the cryopelagic Antarctic bald notothen, Trematomus borchgrevinki.</title>
        <authorList>
            <person name="Rayamajhi N."/>
            <person name="Rivera-Colon A.G."/>
            <person name="Minhas B.F."/>
            <person name="Cheng C.C."/>
            <person name="Catchen J.M."/>
        </authorList>
    </citation>
    <scope>NUCLEOTIDE SEQUENCE [LARGE SCALE GENOMIC DNA]</scope>
    <source>
        <strain evidence="2">AGRC-2024</strain>
    </source>
</reference>
<feature type="region of interest" description="Disordered" evidence="1">
    <location>
        <begin position="910"/>
        <end position="971"/>
    </location>
</feature>
<dbReference type="Proteomes" id="UP001619887">
    <property type="component" value="Unassembled WGS sequence"/>
</dbReference>
<feature type="compositionally biased region" description="Basic and acidic residues" evidence="1">
    <location>
        <begin position="509"/>
        <end position="518"/>
    </location>
</feature>
<feature type="compositionally biased region" description="Low complexity" evidence="1">
    <location>
        <begin position="531"/>
        <end position="547"/>
    </location>
</feature>
<protein>
    <recommendedName>
        <fullName evidence="4">Ubiquitin interaction motif-containing protein 1</fullName>
    </recommendedName>
</protein>
<feature type="region of interest" description="Disordered" evidence="1">
    <location>
        <begin position="315"/>
        <end position="481"/>
    </location>
</feature>
<accession>A0ABD2FLU2</accession>
<feature type="compositionally biased region" description="Polar residues" evidence="1">
    <location>
        <begin position="423"/>
        <end position="448"/>
    </location>
</feature>
<feature type="compositionally biased region" description="Polar residues" evidence="1">
    <location>
        <begin position="343"/>
        <end position="361"/>
    </location>
</feature>
<feature type="compositionally biased region" description="Polar residues" evidence="1">
    <location>
        <begin position="910"/>
        <end position="921"/>
    </location>
</feature>
<feature type="compositionally biased region" description="Polar residues" evidence="1">
    <location>
        <begin position="187"/>
        <end position="204"/>
    </location>
</feature>
<feature type="compositionally biased region" description="Low complexity" evidence="1">
    <location>
        <begin position="622"/>
        <end position="634"/>
    </location>
</feature>
<feature type="compositionally biased region" description="Basic and acidic residues" evidence="1">
    <location>
        <begin position="843"/>
        <end position="854"/>
    </location>
</feature>
<feature type="compositionally biased region" description="Basic and acidic residues" evidence="1">
    <location>
        <begin position="449"/>
        <end position="459"/>
    </location>
</feature>
<dbReference type="CDD" id="cd20912">
    <property type="entry name" value="AIR_RAP80-like"/>
    <property type="match status" value="1"/>
</dbReference>
<feature type="compositionally biased region" description="Acidic residues" evidence="1">
    <location>
        <begin position="656"/>
        <end position="677"/>
    </location>
</feature>
<feature type="compositionally biased region" description="Basic and acidic residues" evidence="1">
    <location>
        <begin position="780"/>
        <end position="798"/>
    </location>
</feature>
<feature type="compositionally biased region" description="Low complexity" evidence="1">
    <location>
        <begin position="100"/>
        <end position="112"/>
    </location>
</feature>
<comment type="caution">
    <text evidence="2">The sequence shown here is derived from an EMBL/GenBank/DDBJ whole genome shotgun (WGS) entry which is preliminary data.</text>
</comment>
<feature type="region of interest" description="Disordered" evidence="1">
    <location>
        <begin position="750"/>
        <end position="821"/>
    </location>
</feature>
<feature type="region of interest" description="Disordered" evidence="1">
    <location>
        <begin position="82"/>
        <end position="236"/>
    </location>
</feature>
<evidence type="ECO:0000313" key="2">
    <source>
        <dbReference type="EMBL" id="KAL3042506.1"/>
    </source>
</evidence>
<feature type="compositionally biased region" description="Low complexity" evidence="1">
    <location>
        <begin position="278"/>
        <end position="293"/>
    </location>
</feature>
<feature type="compositionally biased region" description="Basic and acidic residues" evidence="1">
    <location>
        <begin position="752"/>
        <end position="769"/>
    </location>
</feature>
<organism evidence="2 3">
    <name type="scientific">Pagothenia borchgrevinki</name>
    <name type="common">Bald rockcod</name>
    <name type="synonym">Trematomus borchgrevinki</name>
    <dbReference type="NCBI Taxonomy" id="8213"/>
    <lineage>
        <taxon>Eukaryota</taxon>
        <taxon>Metazoa</taxon>
        <taxon>Chordata</taxon>
        <taxon>Craniata</taxon>
        <taxon>Vertebrata</taxon>
        <taxon>Euteleostomi</taxon>
        <taxon>Actinopterygii</taxon>
        <taxon>Neopterygii</taxon>
        <taxon>Teleostei</taxon>
        <taxon>Neoteleostei</taxon>
        <taxon>Acanthomorphata</taxon>
        <taxon>Eupercaria</taxon>
        <taxon>Perciformes</taxon>
        <taxon>Notothenioidei</taxon>
        <taxon>Nototheniidae</taxon>
        <taxon>Pagothenia</taxon>
    </lineage>
</organism>
<dbReference type="EMBL" id="JBIYXZ010002089">
    <property type="protein sequence ID" value="KAL3042506.1"/>
    <property type="molecule type" value="Genomic_DNA"/>
</dbReference>
<dbReference type="PANTHER" id="PTHR15932:SF2">
    <property type="entry name" value="BRCA1-A COMPLEX SUBUNIT RAP80"/>
    <property type="match status" value="1"/>
</dbReference>
<proteinExistence type="predicted"/>
<feature type="region of interest" description="Disordered" evidence="1">
    <location>
        <begin position="1"/>
        <end position="66"/>
    </location>
</feature>
<dbReference type="AlphaFoldDB" id="A0ABD2FLU2"/>
<feature type="region of interest" description="Disordered" evidence="1">
    <location>
        <begin position="620"/>
        <end position="720"/>
    </location>
</feature>
<feature type="region of interest" description="Disordered" evidence="1">
    <location>
        <begin position="264"/>
        <end position="293"/>
    </location>
</feature>
<feature type="compositionally biased region" description="Basic and acidic residues" evidence="1">
    <location>
        <begin position="678"/>
        <end position="696"/>
    </location>
</feature>
<dbReference type="InterPro" id="IPR038868">
    <property type="entry name" value="RAP80"/>
</dbReference>
<feature type="region of interest" description="Disordered" evidence="1">
    <location>
        <begin position="493"/>
        <end position="566"/>
    </location>
</feature>
<evidence type="ECO:0008006" key="4">
    <source>
        <dbReference type="Google" id="ProtNLM"/>
    </source>
</evidence>
<sequence length="1008" mass="110690">MALRKQILKDTSDIPCGSQQVDNNSQEDDDDEDNNEELLSSSTTKKRKIERENKSKQEMTEEEMMDLALRLSEQEASVTALRQQQEEEAMMKAIQESIVSQTQPSPASQSQSLLDDAEASPGVCSRRKLLYSGRKTASAIDQGASADIRTAETDLNQGAKGTGGESNTLRKKLKRKEGSPLLEMPDLSQSQKISAQDSPGSSDCLSAPLDSPQSSDSTQIEDCQPPKSPVFPSPGCRAKVLVPRLSQDLLQTCRSSGFVLCSQDTLTSTRESPSAPRKSPTFPKSPKLSSKLSSKLPLCRSPLFSDLDEGDDGEYFKSPVFGWNTQNKTSASACKPQDCKSGFTFSSQDSLTPSVRSTSCPPKSPVFPRSPGLPNNPHPSERSATCRSPVSSETDGGQAEQSQGFCKSPVFGRTGQREHMNVDVQTHSSGSGSEGNSTPTRDPSQSLDSKPDQNPDLRLNKAFLSDNTEHEICKEGNSAESELTSDMVLLWSGEDDDVTPTGSLSPVFPEERPLHQAESETAPPNHVTAASPGTNSRPSTSPTSSGRQQLEATERRLQPISSEPAEGPTVSYYWGVPFCPRGLDPDKYTQVIMAQMEVYEKSLKQAQRFLLRKAEWGGAVLPQPEKSPSPESAPESPPQPVQRRSGLRLKGKKVFEEDDSCPAEAEEEEEEKQEEEGESKKEEKEEKKAEEGGHVDADEDCEVCPETQLSGNDDDRTQDLMMGTSAGAASECKMSPERPEVEVILQVDSPAEAERQEEMEVEAPVDKKTNVPVSSSDVGGQHEKRTEELDPDVEEIKYRVLQRSSSPELEPAAPPSEDRVDCPICQSSFPLMQIERHAAYCDGEEGARKPEKDCFQVSLKPRRKRPRLAEASSAETGEPSNTSKIQEKCYICQKAVPLRDYSRHTELCIQRQSSNRQSNAAKGNLLSALEKTESRDSEAVPSGSKLPQREVIDLRDDDDDEEEEGDSVSVLRISNSPIRSFTPISEATGCLIDFKKQYRGKKPRQRRK</sequence>
<feature type="compositionally biased region" description="Acidic residues" evidence="1">
    <location>
        <begin position="955"/>
        <end position="966"/>
    </location>
</feature>
<feature type="compositionally biased region" description="Polar residues" evidence="1">
    <location>
        <begin position="873"/>
        <end position="884"/>
    </location>
</feature>
<feature type="compositionally biased region" description="Polar residues" evidence="1">
    <location>
        <begin position="211"/>
        <end position="221"/>
    </location>
</feature>
<feature type="compositionally biased region" description="Polar residues" evidence="1">
    <location>
        <begin position="382"/>
        <end position="405"/>
    </location>
</feature>
<feature type="compositionally biased region" description="Acidic residues" evidence="1">
    <location>
        <begin position="25"/>
        <end position="36"/>
    </location>
</feature>
<dbReference type="Gene3D" id="6.10.250.1800">
    <property type="match status" value="1"/>
</dbReference>
<dbReference type="PANTHER" id="PTHR15932">
    <property type="entry name" value="UBIQUITIN INTERACTION MOTIF-CONTAINING PROTEIN 1"/>
    <property type="match status" value="1"/>
</dbReference>
<name>A0ABD2FLU2_PAGBO</name>
<feature type="compositionally biased region" description="Polar residues" evidence="1">
    <location>
        <begin position="323"/>
        <end position="332"/>
    </location>
</feature>
<keyword evidence="3" id="KW-1185">Reference proteome</keyword>
<feature type="region of interest" description="Disordered" evidence="1">
    <location>
        <begin position="843"/>
        <end position="884"/>
    </location>
</feature>
<feature type="compositionally biased region" description="Basic and acidic residues" evidence="1">
    <location>
        <begin position="49"/>
        <end position="59"/>
    </location>
</feature>
<evidence type="ECO:0000256" key="1">
    <source>
        <dbReference type="SAM" id="MobiDB-lite"/>
    </source>
</evidence>
<reference evidence="2 3" key="1">
    <citation type="journal article" date="2022" name="G3 (Bethesda)">
        <title>Evaluating Illumina-, Nanopore-, and PacBio-based genome assembly strategies with the bald notothen, Trematomus borchgrevinki.</title>
        <authorList>
            <person name="Rayamajhi N."/>
            <person name="Cheng C.C."/>
            <person name="Catchen J.M."/>
        </authorList>
    </citation>
    <scope>NUCLEOTIDE SEQUENCE [LARGE SCALE GENOMIC DNA]</scope>
    <source>
        <strain evidence="2">AGRC-2024</strain>
    </source>
</reference>
<gene>
    <name evidence="2" type="ORF">OYC64_020438</name>
</gene>